<accession>A0A0A2MTV6</accession>
<organism evidence="1 2">
    <name type="scientific">Flavobacterium subsaxonicum WB 4.1-42 = DSM 21790</name>
    <dbReference type="NCBI Taxonomy" id="1121898"/>
    <lineage>
        <taxon>Bacteria</taxon>
        <taxon>Pseudomonadati</taxon>
        <taxon>Bacteroidota</taxon>
        <taxon>Flavobacteriia</taxon>
        <taxon>Flavobacteriales</taxon>
        <taxon>Flavobacteriaceae</taxon>
        <taxon>Flavobacterium</taxon>
    </lineage>
</organism>
<dbReference type="OrthoDB" id="796745at2"/>
<reference evidence="1 2" key="1">
    <citation type="submission" date="2013-09" db="EMBL/GenBank/DDBJ databases">
        <authorList>
            <person name="Zeng Z."/>
            <person name="Chen C."/>
        </authorList>
    </citation>
    <scope>NUCLEOTIDE SEQUENCE [LARGE SCALE GENOMIC DNA]</scope>
    <source>
        <strain evidence="1 2">WB 4.1-42</strain>
    </source>
</reference>
<name>A0A0A2MTV6_9FLAO</name>
<protein>
    <submittedName>
        <fullName evidence="1">Uncharacterized protein</fullName>
    </submittedName>
</protein>
<sequence>MANFNKSALKYNYQWALPFKSKRYIYITDDDVIDRRNGYHVLEFINHFLATHGLFSFEFFRKLEIMICRYLPESLITRREICDWLRKNWNTRF</sequence>
<gene>
    <name evidence="1" type="ORF">Q766_01980</name>
</gene>
<dbReference type="Proteomes" id="UP000030111">
    <property type="component" value="Unassembled WGS sequence"/>
</dbReference>
<dbReference type="EMBL" id="JRLY01000001">
    <property type="protein sequence ID" value="KGO94908.1"/>
    <property type="molecule type" value="Genomic_DNA"/>
</dbReference>
<dbReference type="STRING" id="1121898.GCA_000422725_00870"/>
<dbReference type="AlphaFoldDB" id="A0A0A2MTV6"/>
<evidence type="ECO:0000313" key="2">
    <source>
        <dbReference type="Proteomes" id="UP000030111"/>
    </source>
</evidence>
<proteinExistence type="predicted"/>
<keyword evidence="2" id="KW-1185">Reference proteome</keyword>
<evidence type="ECO:0000313" key="1">
    <source>
        <dbReference type="EMBL" id="KGO94908.1"/>
    </source>
</evidence>
<comment type="caution">
    <text evidence="1">The sequence shown here is derived from an EMBL/GenBank/DDBJ whole genome shotgun (WGS) entry which is preliminary data.</text>
</comment>
<dbReference type="RefSeq" id="WP_026992288.1">
    <property type="nucleotide sequence ID" value="NZ_JRLY01000001.1"/>
</dbReference>